<accession>A0ABS9SI05</accession>
<gene>
    <name evidence="2" type="ORF">MKP09_08680</name>
</gene>
<sequence length="153" mass="17961">MKRITKEELPEILTDDIINILVEMALEDPKLTFDWANVSDLLEERGQLRVILDKVRAIKKSSEQAKENAKSEEQKRLEAEHNKKAEELGRLFLRKMDIILFKATWVNLKHQKNSKLNTECGLQVMIKMVIRFKWFPKNSDGSKMACQNIYLCR</sequence>
<dbReference type="Proteomes" id="UP001202248">
    <property type="component" value="Unassembled WGS sequence"/>
</dbReference>
<evidence type="ECO:0000256" key="1">
    <source>
        <dbReference type="SAM" id="Coils"/>
    </source>
</evidence>
<name>A0ABS9SI05_9BACT</name>
<dbReference type="EMBL" id="JAKWBL010000001">
    <property type="protein sequence ID" value="MCH5597975.1"/>
    <property type="molecule type" value="Genomic_DNA"/>
</dbReference>
<feature type="coiled-coil region" evidence="1">
    <location>
        <begin position="52"/>
        <end position="82"/>
    </location>
</feature>
<organism evidence="2 3">
    <name type="scientific">Niabella ginsengisoli</name>
    <dbReference type="NCBI Taxonomy" id="522298"/>
    <lineage>
        <taxon>Bacteria</taxon>
        <taxon>Pseudomonadati</taxon>
        <taxon>Bacteroidota</taxon>
        <taxon>Chitinophagia</taxon>
        <taxon>Chitinophagales</taxon>
        <taxon>Chitinophagaceae</taxon>
        <taxon>Niabella</taxon>
    </lineage>
</organism>
<keyword evidence="1" id="KW-0175">Coiled coil</keyword>
<evidence type="ECO:0000313" key="2">
    <source>
        <dbReference type="EMBL" id="MCH5597975.1"/>
    </source>
</evidence>
<keyword evidence="3" id="KW-1185">Reference proteome</keyword>
<dbReference type="RefSeq" id="WP_240827324.1">
    <property type="nucleotide sequence ID" value="NZ_JAKWBL010000001.1"/>
</dbReference>
<proteinExistence type="predicted"/>
<protein>
    <submittedName>
        <fullName evidence="2">Uncharacterized protein</fullName>
    </submittedName>
</protein>
<evidence type="ECO:0000313" key="3">
    <source>
        <dbReference type="Proteomes" id="UP001202248"/>
    </source>
</evidence>
<comment type="caution">
    <text evidence="2">The sequence shown here is derived from an EMBL/GenBank/DDBJ whole genome shotgun (WGS) entry which is preliminary data.</text>
</comment>
<reference evidence="2 3" key="1">
    <citation type="submission" date="2022-02" db="EMBL/GenBank/DDBJ databases">
        <authorList>
            <person name="Min J."/>
        </authorList>
    </citation>
    <scope>NUCLEOTIDE SEQUENCE [LARGE SCALE GENOMIC DNA]</scope>
    <source>
        <strain evidence="2 3">GR10-1</strain>
    </source>
</reference>